<dbReference type="EMBL" id="UOFD01000020">
    <property type="protein sequence ID" value="VAW50880.1"/>
    <property type="molecule type" value="Genomic_DNA"/>
</dbReference>
<accession>A0A3B0WEM5</accession>
<organism evidence="1">
    <name type="scientific">hydrothermal vent metagenome</name>
    <dbReference type="NCBI Taxonomy" id="652676"/>
    <lineage>
        <taxon>unclassified sequences</taxon>
        <taxon>metagenomes</taxon>
        <taxon>ecological metagenomes</taxon>
    </lineage>
</organism>
<protein>
    <submittedName>
        <fullName evidence="1">Uncharacterized protein</fullName>
    </submittedName>
</protein>
<dbReference type="AlphaFoldDB" id="A0A3B0WEM5"/>
<sequence length="192" mass="20763">MILMKQTSIILYLLLSSLTALPVAATSVLPVTLEQLSIRANIIFYGKVVRNEVKKDAQSGQIATFTTFEVIDLIKGNTGASHTIKQLGGKHEDSHTHLLIYGVPQFSVDQEYVVFLPKKSSLGFSSPIGLQQGSFSVNTQNGEKIVGNGSNLANQPTAANADIQIPLAVRADEPAQAHLSDFINTVRAYNVR</sequence>
<proteinExistence type="predicted"/>
<evidence type="ECO:0000313" key="1">
    <source>
        <dbReference type="EMBL" id="VAW50880.1"/>
    </source>
</evidence>
<name>A0A3B0WEM5_9ZZZZ</name>
<reference evidence="1" key="1">
    <citation type="submission" date="2018-06" db="EMBL/GenBank/DDBJ databases">
        <authorList>
            <person name="Zhirakovskaya E."/>
        </authorList>
    </citation>
    <scope>NUCLEOTIDE SEQUENCE</scope>
</reference>
<gene>
    <name evidence="1" type="ORF">MNBD_GAMMA06-1793</name>
</gene>